<protein>
    <submittedName>
        <fullName evidence="1">Uncharacterized protein</fullName>
    </submittedName>
</protein>
<comment type="caution">
    <text evidence="1">The sequence shown here is derived from an EMBL/GenBank/DDBJ whole genome shotgun (WGS) entry which is preliminary data.</text>
</comment>
<gene>
    <name evidence="1" type="ORF">LCGC14_2351350</name>
</gene>
<organism evidence="1">
    <name type="scientific">marine sediment metagenome</name>
    <dbReference type="NCBI Taxonomy" id="412755"/>
    <lineage>
        <taxon>unclassified sequences</taxon>
        <taxon>metagenomes</taxon>
        <taxon>ecological metagenomes</taxon>
    </lineage>
</organism>
<sequence>MVKVIIDKEKIRDMLFVCGIEEMEIMASLFRERIDNMLKKVVDAIRLYENDPYLKDAKKALDVMYETKERIRNIIG</sequence>
<dbReference type="EMBL" id="LAZR01034236">
    <property type="protein sequence ID" value="KKL45867.1"/>
    <property type="molecule type" value="Genomic_DNA"/>
</dbReference>
<reference evidence="1" key="1">
    <citation type="journal article" date="2015" name="Nature">
        <title>Complex archaea that bridge the gap between prokaryotes and eukaryotes.</title>
        <authorList>
            <person name="Spang A."/>
            <person name="Saw J.H."/>
            <person name="Jorgensen S.L."/>
            <person name="Zaremba-Niedzwiedzka K."/>
            <person name="Martijn J."/>
            <person name="Lind A.E."/>
            <person name="van Eijk R."/>
            <person name="Schleper C."/>
            <person name="Guy L."/>
            <person name="Ettema T.J."/>
        </authorList>
    </citation>
    <scope>NUCLEOTIDE SEQUENCE</scope>
</reference>
<dbReference type="AlphaFoldDB" id="A0A0F9F467"/>
<name>A0A0F9F467_9ZZZZ</name>
<evidence type="ECO:0000313" key="1">
    <source>
        <dbReference type="EMBL" id="KKL45867.1"/>
    </source>
</evidence>
<accession>A0A0F9F467</accession>
<proteinExistence type="predicted"/>